<keyword evidence="1" id="KW-0175">Coiled coil</keyword>
<comment type="caution">
    <text evidence="3">The sequence shown here is derived from an EMBL/GenBank/DDBJ whole genome shotgun (WGS) entry which is preliminary data.</text>
</comment>
<feature type="chain" id="PRO_5045726903" description="Peptidase S74 domain-containing protein" evidence="2">
    <location>
        <begin position="20"/>
        <end position="283"/>
    </location>
</feature>
<evidence type="ECO:0000313" key="4">
    <source>
        <dbReference type="Proteomes" id="UP001337305"/>
    </source>
</evidence>
<evidence type="ECO:0000256" key="2">
    <source>
        <dbReference type="SAM" id="SignalP"/>
    </source>
</evidence>
<dbReference type="Proteomes" id="UP001337305">
    <property type="component" value="Unassembled WGS sequence"/>
</dbReference>
<organism evidence="3 4">
    <name type="scientific">Flavivirga spongiicola</name>
    <dbReference type="NCBI Taxonomy" id="421621"/>
    <lineage>
        <taxon>Bacteria</taxon>
        <taxon>Pseudomonadati</taxon>
        <taxon>Bacteroidota</taxon>
        <taxon>Flavobacteriia</taxon>
        <taxon>Flavobacteriales</taxon>
        <taxon>Flavobacteriaceae</taxon>
        <taxon>Flavivirga</taxon>
    </lineage>
</organism>
<name>A0ABU7XUG4_9FLAO</name>
<reference evidence="3 4" key="1">
    <citation type="submission" date="2022-09" db="EMBL/GenBank/DDBJ databases">
        <title>Genome sequencing of Flavivirga sp. MEBiC05379.</title>
        <authorList>
            <person name="Oh H.-M."/>
            <person name="Kwon K.K."/>
            <person name="Park M.J."/>
            <person name="Yang S.-H."/>
        </authorList>
    </citation>
    <scope>NUCLEOTIDE SEQUENCE [LARGE SCALE GENOMIC DNA]</scope>
    <source>
        <strain evidence="3 4">MEBiC05379</strain>
    </source>
</reference>
<feature type="coiled-coil region" evidence="1">
    <location>
        <begin position="244"/>
        <end position="277"/>
    </location>
</feature>
<feature type="signal peptide" evidence="2">
    <location>
        <begin position="1"/>
        <end position="19"/>
    </location>
</feature>
<evidence type="ECO:0008006" key="5">
    <source>
        <dbReference type="Google" id="ProtNLM"/>
    </source>
</evidence>
<keyword evidence="2" id="KW-0732">Signal</keyword>
<dbReference type="EMBL" id="JAODOP010000004">
    <property type="protein sequence ID" value="MEF3834340.1"/>
    <property type="molecule type" value="Genomic_DNA"/>
</dbReference>
<protein>
    <recommendedName>
        <fullName evidence="5">Peptidase S74 domain-containing protein</fullName>
    </recommendedName>
</protein>
<keyword evidence="4" id="KW-1185">Reference proteome</keyword>
<evidence type="ECO:0000256" key="1">
    <source>
        <dbReference type="SAM" id="Coils"/>
    </source>
</evidence>
<proteinExistence type="predicted"/>
<accession>A0ABU7XUG4</accession>
<dbReference type="RefSeq" id="WP_303306670.1">
    <property type="nucleotide sequence ID" value="NZ_JAODOP010000004.1"/>
</dbReference>
<sequence length="283" mass="32155">MKKALFIFSLSLFVLQLSAQDQTINGTTFKQDGKLGIGTTTPYSELQVEGRASVGKWGVLNIDWTNEANWGGSSSKWAGYIGFNAYRNDDDAKDNYYGRNTYTSKGIFEGSNYGFRWLYRNHISYDSGAQHQLTEYMRLDNNGNLGIGTTDTKGFKLGVQGKIAATEVKVATYTNWADFVFKKNYDLPTLKEVEQHIKENGHLKDIPSAEEVKKDGFFLGEMDSKLLQKIEELTLYTIEQQKGIKALEKQVSKIKELKEENKTLKLLLERVTKLEQQLNTIQK</sequence>
<gene>
    <name evidence="3" type="ORF">N1F79_14480</name>
</gene>
<evidence type="ECO:0000313" key="3">
    <source>
        <dbReference type="EMBL" id="MEF3834340.1"/>
    </source>
</evidence>